<dbReference type="STRING" id="51642.NSMM_980020"/>
<name>A0A1G5SJ06_9PROT</name>
<keyword evidence="2" id="KW-0949">S-adenosyl-L-methionine</keyword>
<sequence length="348" mass="39623">MQEIVQKYYGETLTSTHDLQTDACCTDTSLPNFVKPLMARVHDEVLTRYYGCGLILPELLEGLTILDLGCGAGRDVYVLSQLVGEKGQVIGVDMTEEQLAVARQHEKYHQKTFGYKRSNVQFLYGYIERLHELELADDSVDVIVSNCVINLALDKAAVLREAFRVLKPGGELYFSDVYSDRRIPEVLTHDPVLYGECLSGALYWNDFLQLSRKNGFTDPRLVDDRPINLSHSELVEKTGNIRFYSATYRLFKLHDLELACEDHGQSVVYRGTIPHHHHAFRLDKHHFIETGKQFPVCGNTWRMLHNTRFKEHFDFYGNFDQHFGIFPGCGMGIPFADATVGEQTSGCC</sequence>
<evidence type="ECO:0000256" key="4">
    <source>
        <dbReference type="ARBA" id="ARBA00034521"/>
    </source>
</evidence>
<reference evidence="10 11" key="1">
    <citation type="submission" date="2016-10" db="EMBL/GenBank/DDBJ databases">
        <authorList>
            <person name="de Groot N.N."/>
        </authorList>
    </citation>
    <scope>NUCLEOTIDE SEQUENCE [LARGE SCALE GENOMIC DNA]</scope>
    <source>
        <strain evidence="10">1</strain>
    </source>
</reference>
<dbReference type="Gene3D" id="3.40.5.100">
    <property type="match status" value="1"/>
</dbReference>
<comment type="catalytic activity">
    <reaction evidence="6">
        <text>arsenic triglutathione + [thioredoxin]-dithiol + S-adenosyl-L-methionine + 2 H2O = methylarsonous acid + [thioredoxin]-disulfide + 3 glutathione + S-adenosyl-L-homocysteine + H(+)</text>
        <dbReference type="Rhea" id="RHEA:69460"/>
        <dbReference type="Rhea" id="RHEA-COMP:10698"/>
        <dbReference type="Rhea" id="RHEA-COMP:10700"/>
        <dbReference type="ChEBI" id="CHEBI:15377"/>
        <dbReference type="ChEBI" id="CHEBI:15378"/>
        <dbReference type="ChEBI" id="CHEBI:17826"/>
        <dbReference type="ChEBI" id="CHEBI:29950"/>
        <dbReference type="ChEBI" id="CHEBI:50058"/>
        <dbReference type="ChEBI" id="CHEBI:57856"/>
        <dbReference type="ChEBI" id="CHEBI:57925"/>
        <dbReference type="ChEBI" id="CHEBI:59789"/>
        <dbReference type="ChEBI" id="CHEBI:183640"/>
        <dbReference type="EC" id="2.1.1.137"/>
    </reaction>
</comment>
<evidence type="ECO:0000256" key="1">
    <source>
        <dbReference type="ARBA" id="ARBA00022679"/>
    </source>
</evidence>
<evidence type="ECO:0000256" key="8">
    <source>
        <dbReference type="ARBA" id="ARBA00048428"/>
    </source>
</evidence>
<dbReference type="RefSeq" id="WP_090288686.1">
    <property type="nucleotide sequence ID" value="NZ_FMWO01000111.1"/>
</dbReference>
<dbReference type="GO" id="GO:0030791">
    <property type="term" value="F:arsenite methyltransferase activity"/>
    <property type="evidence" value="ECO:0007669"/>
    <property type="project" value="UniProtKB-EC"/>
</dbReference>
<dbReference type="Gene3D" id="3.40.50.150">
    <property type="entry name" value="Vaccinia Virus protein VP39"/>
    <property type="match status" value="1"/>
</dbReference>
<evidence type="ECO:0000259" key="9">
    <source>
        <dbReference type="Pfam" id="PF13847"/>
    </source>
</evidence>
<comment type="catalytic activity">
    <reaction evidence="7">
        <text>arsenic triglutathione + 2 [thioredoxin]-dithiol + 2 S-adenosyl-L-methionine + H2O = dimethylarsinous acid + 2 [thioredoxin]-disulfide + 3 glutathione + 2 S-adenosyl-L-homocysteine + 2 H(+)</text>
        <dbReference type="Rhea" id="RHEA:69464"/>
        <dbReference type="Rhea" id="RHEA-COMP:10698"/>
        <dbReference type="Rhea" id="RHEA-COMP:10700"/>
        <dbReference type="ChEBI" id="CHEBI:15377"/>
        <dbReference type="ChEBI" id="CHEBI:15378"/>
        <dbReference type="ChEBI" id="CHEBI:23808"/>
        <dbReference type="ChEBI" id="CHEBI:29950"/>
        <dbReference type="ChEBI" id="CHEBI:50058"/>
        <dbReference type="ChEBI" id="CHEBI:57856"/>
        <dbReference type="ChEBI" id="CHEBI:57925"/>
        <dbReference type="ChEBI" id="CHEBI:59789"/>
        <dbReference type="ChEBI" id="CHEBI:183640"/>
        <dbReference type="EC" id="2.1.1.137"/>
    </reaction>
</comment>
<dbReference type="SUPFAM" id="SSF53335">
    <property type="entry name" value="S-adenosyl-L-methionine-dependent methyltransferases"/>
    <property type="match status" value="1"/>
</dbReference>
<dbReference type="OrthoDB" id="9772751at2"/>
<dbReference type="InterPro" id="IPR025714">
    <property type="entry name" value="Methyltranfer_dom"/>
</dbReference>
<dbReference type="GO" id="GO:0032259">
    <property type="term" value="P:methylation"/>
    <property type="evidence" value="ECO:0007669"/>
    <property type="project" value="UniProtKB-KW"/>
</dbReference>
<dbReference type="Pfam" id="PF13847">
    <property type="entry name" value="Methyltransf_31"/>
    <property type="match status" value="1"/>
</dbReference>
<evidence type="ECO:0000313" key="10">
    <source>
        <dbReference type="EMBL" id="SCZ87203.1"/>
    </source>
</evidence>
<comment type="similarity">
    <text evidence="3">Belongs to the methyltransferase superfamily. Arsenite methyltransferase family.</text>
</comment>
<dbReference type="EC" id="2.1.1.137" evidence="4"/>
<dbReference type="InterPro" id="IPR029063">
    <property type="entry name" value="SAM-dependent_MTases_sf"/>
</dbReference>
<gene>
    <name evidence="10" type="ORF">NSMM_980020</name>
</gene>
<dbReference type="AlphaFoldDB" id="A0A1G5SJ06"/>
<evidence type="ECO:0000256" key="5">
    <source>
        <dbReference type="ARBA" id="ARBA00034545"/>
    </source>
</evidence>
<accession>A0A1G5SJ06</accession>
<dbReference type="EMBL" id="FMWO01000111">
    <property type="protein sequence ID" value="SCZ87203.1"/>
    <property type="molecule type" value="Genomic_DNA"/>
</dbReference>
<feature type="domain" description="Methyltransferase" evidence="9">
    <location>
        <begin position="61"/>
        <end position="215"/>
    </location>
</feature>
<proteinExistence type="inferred from homology"/>
<evidence type="ECO:0000256" key="3">
    <source>
        <dbReference type="ARBA" id="ARBA00034487"/>
    </source>
</evidence>
<dbReference type="CDD" id="cd02440">
    <property type="entry name" value="AdoMet_MTases"/>
    <property type="match status" value="1"/>
</dbReference>
<comment type="catalytic activity">
    <reaction evidence="8">
        <text>arsenic triglutathione + 3 [thioredoxin]-dithiol + 3 S-adenosyl-L-methionine = trimethylarsine + 3 [thioredoxin]-disulfide + 3 glutathione + 3 S-adenosyl-L-homocysteine + 3 H(+)</text>
        <dbReference type="Rhea" id="RHEA:69432"/>
        <dbReference type="Rhea" id="RHEA-COMP:10698"/>
        <dbReference type="Rhea" id="RHEA-COMP:10700"/>
        <dbReference type="ChEBI" id="CHEBI:15378"/>
        <dbReference type="ChEBI" id="CHEBI:27130"/>
        <dbReference type="ChEBI" id="CHEBI:29950"/>
        <dbReference type="ChEBI" id="CHEBI:50058"/>
        <dbReference type="ChEBI" id="CHEBI:57856"/>
        <dbReference type="ChEBI" id="CHEBI:57925"/>
        <dbReference type="ChEBI" id="CHEBI:59789"/>
        <dbReference type="ChEBI" id="CHEBI:183640"/>
        <dbReference type="EC" id="2.1.1.137"/>
    </reaction>
</comment>
<evidence type="ECO:0000256" key="2">
    <source>
        <dbReference type="ARBA" id="ARBA00022691"/>
    </source>
</evidence>
<dbReference type="PANTHER" id="PTHR43675:SF8">
    <property type="entry name" value="ARSENITE METHYLTRANSFERASE"/>
    <property type="match status" value="1"/>
</dbReference>
<organism evidence="10 11">
    <name type="scientific">Nitrosomonas mobilis</name>
    <dbReference type="NCBI Taxonomy" id="51642"/>
    <lineage>
        <taxon>Bacteria</taxon>
        <taxon>Pseudomonadati</taxon>
        <taxon>Pseudomonadota</taxon>
        <taxon>Betaproteobacteria</taxon>
        <taxon>Nitrosomonadales</taxon>
        <taxon>Nitrosomonadaceae</taxon>
        <taxon>Nitrosomonas</taxon>
    </lineage>
</organism>
<evidence type="ECO:0000313" key="11">
    <source>
        <dbReference type="Proteomes" id="UP000198729"/>
    </source>
</evidence>
<dbReference type="PANTHER" id="PTHR43675">
    <property type="entry name" value="ARSENITE METHYLTRANSFERASE"/>
    <property type="match status" value="1"/>
</dbReference>
<keyword evidence="1 10" id="KW-0808">Transferase</keyword>
<dbReference type="InterPro" id="IPR026669">
    <property type="entry name" value="Arsenite_MeTrfase-like"/>
</dbReference>
<dbReference type="Proteomes" id="UP000198729">
    <property type="component" value="Unassembled WGS sequence"/>
</dbReference>
<evidence type="ECO:0000256" key="6">
    <source>
        <dbReference type="ARBA" id="ARBA00047941"/>
    </source>
</evidence>
<keyword evidence="11" id="KW-1185">Reference proteome</keyword>
<protein>
    <recommendedName>
        <fullName evidence="5">Arsenite methyltransferase</fullName>
        <ecNumber evidence="4">2.1.1.137</ecNumber>
    </recommendedName>
</protein>
<evidence type="ECO:0000256" key="7">
    <source>
        <dbReference type="ARBA" id="ARBA00047943"/>
    </source>
</evidence>
<keyword evidence="10" id="KW-0489">Methyltransferase</keyword>